<evidence type="ECO:0000313" key="2">
    <source>
        <dbReference type="Proteomes" id="UP000494119"/>
    </source>
</evidence>
<sequence length="64" mass="6766">MCIPLSSEATIALKSFDRVPDSEAGLPRAVVEELLRVGFAYESHSGGVVNMTAAGRLWLSQCAG</sequence>
<keyword evidence="2" id="KW-1185">Reference proteome</keyword>
<proteinExistence type="predicted"/>
<organism evidence="1 2">
    <name type="scientific">Paraburkholderia caffeinitolerans</name>
    <dbReference type="NCBI Taxonomy" id="1723730"/>
    <lineage>
        <taxon>Bacteria</taxon>
        <taxon>Pseudomonadati</taxon>
        <taxon>Pseudomonadota</taxon>
        <taxon>Betaproteobacteria</taxon>
        <taxon>Burkholderiales</taxon>
        <taxon>Burkholderiaceae</taxon>
        <taxon>Paraburkholderia</taxon>
    </lineage>
</organism>
<reference evidence="1 2" key="1">
    <citation type="submission" date="2020-04" db="EMBL/GenBank/DDBJ databases">
        <authorList>
            <person name="De Canck E."/>
        </authorList>
    </citation>
    <scope>NUCLEOTIDE SEQUENCE [LARGE SCALE GENOMIC DNA]</scope>
    <source>
        <strain evidence="1 2">LMG 28688</strain>
    </source>
</reference>
<accession>A0A6J5GWW1</accession>
<gene>
    <name evidence="1" type="ORF">LMG28688_06771</name>
</gene>
<dbReference type="Proteomes" id="UP000494119">
    <property type="component" value="Unassembled WGS sequence"/>
</dbReference>
<protein>
    <submittedName>
        <fullName evidence="1">Uncharacterized protein</fullName>
    </submittedName>
</protein>
<name>A0A6J5GWW1_9BURK</name>
<dbReference type="AlphaFoldDB" id="A0A6J5GWW1"/>
<dbReference type="EMBL" id="CADIKL010000059">
    <property type="protein sequence ID" value="CAB3808470.1"/>
    <property type="molecule type" value="Genomic_DNA"/>
</dbReference>
<evidence type="ECO:0000313" key="1">
    <source>
        <dbReference type="EMBL" id="CAB3808470.1"/>
    </source>
</evidence>